<proteinExistence type="predicted"/>
<evidence type="ECO:0000313" key="2">
    <source>
        <dbReference type="Ensembl" id="ENSSRHP00000078958.1"/>
    </source>
</evidence>
<protein>
    <submittedName>
        <fullName evidence="2">Uncharacterized protein</fullName>
    </submittedName>
</protein>
<feature type="chain" id="PRO_5025665264" evidence="1">
    <location>
        <begin position="25"/>
        <end position="107"/>
    </location>
</feature>
<name>A0A673LKV8_9TELE</name>
<accession>A0A673LKV8</accession>
<keyword evidence="1" id="KW-0732">Signal</keyword>
<dbReference type="AlphaFoldDB" id="A0A673LKV8"/>
<reference evidence="2" key="2">
    <citation type="submission" date="2025-09" db="UniProtKB">
        <authorList>
            <consortium name="Ensembl"/>
        </authorList>
    </citation>
    <scope>IDENTIFICATION</scope>
</reference>
<evidence type="ECO:0000256" key="1">
    <source>
        <dbReference type="SAM" id="SignalP"/>
    </source>
</evidence>
<sequence length="107" mass="12079">MKLTRVALAAAVVIACVCFLQSAAVPFTQVSHHVESEAPQENEHLTETSQEQTNPNPLYRIYCIKSLHFTICSYLRMLRNFNTGQTQKHITVQRLIYSIKAGLSCII</sequence>
<keyword evidence="3" id="KW-1185">Reference proteome</keyword>
<dbReference type="Ensembl" id="ENSSRHT00000081100.1">
    <property type="protein sequence ID" value="ENSSRHP00000078958.1"/>
    <property type="gene ID" value="ENSSRHG00000039167.1"/>
</dbReference>
<feature type="signal peptide" evidence="1">
    <location>
        <begin position="1"/>
        <end position="24"/>
    </location>
</feature>
<reference evidence="2" key="1">
    <citation type="submission" date="2025-08" db="UniProtKB">
        <authorList>
            <consortium name="Ensembl"/>
        </authorList>
    </citation>
    <scope>IDENTIFICATION</scope>
</reference>
<dbReference type="Proteomes" id="UP000472270">
    <property type="component" value="Unassembled WGS sequence"/>
</dbReference>
<dbReference type="PROSITE" id="PS51257">
    <property type="entry name" value="PROKAR_LIPOPROTEIN"/>
    <property type="match status" value="1"/>
</dbReference>
<evidence type="ECO:0000313" key="3">
    <source>
        <dbReference type="Proteomes" id="UP000472270"/>
    </source>
</evidence>
<organism evidence="2 3">
    <name type="scientific">Sinocyclocheilus rhinocerous</name>
    <dbReference type="NCBI Taxonomy" id="307959"/>
    <lineage>
        <taxon>Eukaryota</taxon>
        <taxon>Metazoa</taxon>
        <taxon>Chordata</taxon>
        <taxon>Craniata</taxon>
        <taxon>Vertebrata</taxon>
        <taxon>Euteleostomi</taxon>
        <taxon>Actinopterygii</taxon>
        <taxon>Neopterygii</taxon>
        <taxon>Teleostei</taxon>
        <taxon>Ostariophysi</taxon>
        <taxon>Cypriniformes</taxon>
        <taxon>Cyprinidae</taxon>
        <taxon>Cyprininae</taxon>
        <taxon>Sinocyclocheilus</taxon>
    </lineage>
</organism>